<comment type="caution">
    <text evidence="1">The sequence shown here is derived from an EMBL/GenBank/DDBJ whole genome shotgun (WGS) entry which is preliminary data.</text>
</comment>
<reference evidence="1 2" key="1">
    <citation type="journal article" date="2018" name="Nat. Genet.">
        <title>The Rosa genome provides new insights in the design of modern roses.</title>
        <authorList>
            <person name="Bendahmane M."/>
        </authorList>
    </citation>
    <scope>NUCLEOTIDE SEQUENCE [LARGE SCALE GENOMIC DNA]</scope>
    <source>
        <strain evidence="2">cv. Old Blush</strain>
    </source>
</reference>
<dbReference type="InterPro" id="IPR014049">
    <property type="entry name" value="Glutathione_synthase_N_euk"/>
</dbReference>
<sequence>MQRLFPHVSHTFLMREGICYKDDTISELGVYVVYLRNNKKVILNDQCGYLM</sequence>
<dbReference type="PANTHER" id="PTHR11130:SF0">
    <property type="entry name" value="GLUTATHIONE SYNTHETASE"/>
    <property type="match status" value="1"/>
</dbReference>
<dbReference type="PANTHER" id="PTHR11130">
    <property type="entry name" value="GLUTATHIONE SYNTHETASE"/>
    <property type="match status" value="1"/>
</dbReference>
<dbReference type="Gramene" id="PRQ54021">
    <property type="protein sequence ID" value="PRQ54021"/>
    <property type="gene ID" value="RchiOBHm_Chr2g0172951"/>
</dbReference>
<evidence type="ECO:0000313" key="2">
    <source>
        <dbReference type="Proteomes" id="UP000238479"/>
    </source>
</evidence>
<protein>
    <submittedName>
        <fullName evidence="1">Putative glutathione synthase</fullName>
        <ecNumber evidence="1">6.3.2.3</ecNumber>
    </submittedName>
</protein>
<dbReference type="STRING" id="74649.A0A2P6S5R5"/>
<dbReference type="GO" id="GO:0043295">
    <property type="term" value="F:glutathione binding"/>
    <property type="evidence" value="ECO:0007669"/>
    <property type="project" value="TreeGrafter"/>
</dbReference>
<dbReference type="EC" id="6.3.2.3" evidence="1"/>
<dbReference type="GO" id="GO:0004363">
    <property type="term" value="F:glutathione synthase activity"/>
    <property type="evidence" value="ECO:0007669"/>
    <property type="project" value="UniProtKB-EC"/>
</dbReference>
<dbReference type="Proteomes" id="UP000238479">
    <property type="component" value="Chromosome 2"/>
</dbReference>
<organism evidence="1 2">
    <name type="scientific">Rosa chinensis</name>
    <name type="common">China rose</name>
    <dbReference type="NCBI Taxonomy" id="74649"/>
    <lineage>
        <taxon>Eukaryota</taxon>
        <taxon>Viridiplantae</taxon>
        <taxon>Streptophyta</taxon>
        <taxon>Embryophyta</taxon>
        <taxon>Tracheophyta</taxon>
        <taxon>Spermatophyta</taxon>
        <taxon>Magnoliopsida</taxon>
        <taxon>eudicotyledons</taxon>
        <taxon>Gunneridae</taxon>
        <taxon>Pentapetalae</taxon>
        <taxon>rosids</taxon>
        <taxon>fabids</taxon>
        <taxon>Rosales</taxon>
        <taxon>Rosaceae</taxon>
        <taxon>Rosoideae</taxon>
        <taxon>Rosoideae incertae sedis</taxon>
        <taxon>Rosa</taxon>
    </lineage>
</organism>
<proteinExistence type="predicted"/>
<dbReference type="GO" id="GO:0005524">
    <property type="term" value="F:ATP binding"/>
    <property type="evidence" value="ECO:0007669"/>
    <property type="project" value="InterPro"/>
</dbReference>
<dbReference type="Gene3D" id="3.30.470.20">
    <property type="entry name" value="ATP-grasp fold, B domain"/>
    <property type="match status" value="1"/>
</dbReference>
<dbReference type="Pfam" id="PF03917">
    <property type="entry name" value="GSH_synth_ATP"/>
    <property type="match status" value="1"/>
</dbReference>
<gene>
    <name evidence="1" type="ORF">RchiOBHm_Chr2g0172951</name>
</gene>
<dbReference type="SUPFAM" id="SSF56059">
    <property type="entry name" value="Glutathione synthetase ATP-binding domain-like"/>
    <property type="match status" value="1"/>
</dbReference>
<dbReference type="InterPro" id="IPR005615">
    <property type="entry name" value="Glutathione_synthase"/>
</dbReference>
<dbReference type="AlphaFoldDB" id="A0A2P6S5R5"/>
<dbReference type="Gene3D" id="3.30.1490.80">
    <property type="match status" value="1"/>
</dbReference>
<evidence type="ECO:0000313" key="1">
    <source>
        <dbReference type="EMBL" id="PRQ54021.1"/>
    </source>
</evidence>
<dbReference type="EMBL" id="PDCK01000040">
    <property type="protein sequence ID" value="PRQ54021.1"/>
    <property type="molecule type" value="Genomic_DNA"/>
</dbReference>
<name>A0A2P6S5R5_ROSCH</name>
<accession>A0A2P6S5R5</accession>
<keyword evidence="1" id="KW-0436">Ligase</keyword>
<dbReference type="GO" id="GO:0005829">
    <property type="term" value="C:cytosol"/>
    <property type="evidence" value="ECO:0007669"/>
    <property type="project" value="TreeGrafter"/>
</dbReference>
<keyword evidence="2" id="KW-1185">Reference proteome</keyword>